<reference evidence="9" key="1">
    <citation type="journal article" date="2019" name="Int. J. Syst. Evol. Microbiol.">
        <title>The Global Catalogue of Microorganisms (GCM) 10K type strain sequencing project: providing services to taxonomists for standard genome sequencing and annotation.</title>
        <authorList>
            <consortium name="The Broad Institute Genomics Platform"/>
            <consortium name="The Broad Institute Genome Sequencing Center for Infectious Disease"/>
            <person name="Wu L."/>
            <person name="Ma J."/>
        </authorList>
    </citation>
    <scope>NUCLEOTIDE SEQUENCE [LARGE SCALE GENOMIC DNA]</scope>
    <source>
        <strain evidence="9">KCTC 42255</strain>
    </source>
</reference>
<dbReference type="PANTHER" id="PTHR42953:SF1">
    <property type="entry name" value="METAL-BINDING PROTEIN HI_0362-RELATED"/>
    <property type="match status" value="1"/>
</dbReference>
<evidence type="ECO:0000256" key="3">
    <source>
        <dbReference type="ARBA" id="ARBA00022448"/>
    </source>
</evidence>
<sequence length="306" mass="33736">MKVIQKIGVALVVLICFGSCKNQNQNQNGKLQVVTTTTMITDLAKQIGGEAIEVKGLMGAGVDPHLYKASAGDVTKLTQADVVFYNGLHLEGKLVDVFEKMQQQTNTVALSQAIDKKKLIGSEYFASNFDPHIWFNIGYWKLITQQLTKELCSLDPDNQKLFKKNEERYLAQLDELEQQIKTKIATLPKDKRILVTAHDAFNYFGEAYGFQVVGLQGLSTATEAGVQDVQNLAQFIIDKRVKAIFIESSVPKRTIEALQKAVQAEGFEVAIGGTLYSDALGNPGTSEGNYLGMFTYNVNTIVDALK</sequence>
<keyword evidence="9" id="KW-1185">Reference proteome</keyword>
<name>A0ABW5SF14_9FLAO</name>
<dbReference type="InterPro" id="IPR006129">
    <property type="entry name" value="AdhesinB"/>
</dbReference>
<keyword evidence="3 6" id="KW-0813">Transport</keyword>
<comment type="subcellular location">
    <subcellularLocation>
        <location evidence="1">Cell envelope</location>
    </subcellularLocation>
</comment>
<evidence type="ECO:0000256" key="6">
    <source>
        <dbReference type="RuleBase" id="RU003512"/>
    </source>
</evidence>
<evidence type="ECO:0000313" key="9">
    <source>
        <dbReference type="Proteomes" id="UP001597357"/>
    </source>
</evidence>
<dbReference type="Pfam" id="PF01297">
    <property type="entry name" value="ZnuA"/>
    <property type="match status" value="1"/>
</dbReference>
<dbReference type="Gene3D" id="3.40.50.1980">
    <property type="entry name" value="Nitrogenase molybdenum iron protein domain"/>
    <property type="match status" value="2"/>
</dbReference>
<evidence type="ECO:0000256" key="2">
    <source>
        <dbReference type="ARBA" id="ARBA00011028"/>
    </source>
</evidence>
<comment type="caution">
    <text evidence="8">The sequence shown here is derived from an EMBL/GenBank/DDBJ whole genome shotgun (WGS) entry which is preliminary data.</text>
</comment>
<dbReference type="SUPFAM" id="SSF53807">
    <property type="entry name" value="Helical backbone' metal receptor"/>
    <property type="match status" value="1"/>
</dbReference>
<dbReference type="InterPro" id="IPR006128">
    <property type="entry name" value="Lipoprotein_PsaA-like"/>
</dbReference>
<dbReference type="PRINTS" id="PR00691">
    <property type="entry name" value="ADHESINB"/>
</dbReference>
<protein>
    <submittedName>
        <fullName evidence="8">Metal ABC transporter solute-binding protein, Zn/Mn family</fullName>
    </submittedName>
</protein>
<evidence type="ECO:0000256" key="5">
    <source>
        <dbReference type="ARBA" id="ARBA00022729"/>
    </source>
</evidence>
<keyword evidence="4" id="KW-0479">Metal-binding</keyword>
<keyword evidence="5" id="KW-0732">Signal</keyword>
<evidence type="ECO:0000313" key="8">
    <source>
        <dbReference type="EMBL" id="MFD2697995.1"/>
    </source>
</evidence>
<dbReference type="Proteomes" id="UP001597357">
    <property type="component" value="Unassembled WGS sequence"/>
</dbReference>
<dbReference type="InterPro" id="IPR050492">
    <property type="entry name" value="Bact_metal-bind_prot9"/>
</dbReference>
<dbReference type="EMBL" id="JBHULZ010000041">
    <property type="protein sequence ID" value="MFD2697995.1"/>
    <property type="molecule type" value="Genomic_DNA"/>
</dbReference>
<keyword evidence="7" id="KW-0175">Coiled coil</keyword>
<dbReference type="InterPro" id="IPR006127">
    <property type="entry name" value="ZnuA-like"/>
</dbReference>
<evidence type="ECO:0000256" key="7">
    <source>
        <dbReference type="SAM" id="Coils"/>
    </source>
</evidence>
<evidence type="ECO:0000256" key="1">
    <source>
        <dbReference type="ARBA" id="ARBA00004196"/>
    </source>
</evidence>
<feature type="coiled-coil region" evidence="7">
    <location>
        <begin position="159"/>
        <end position="186"/>
    </location>
</feature>
<organism evidence="8 9">
    <name type="scientific">Mesonia sediminis</name>
    <dbReference type="NCBI Taxonomy" id="1703946"/>
    <lineage>
        <taxon>Bacteria</taxon>
        <taxon>Pseudomonadati</taxon>
        <taxon>Bacteroidota</taxon>
        <taxon>Flavobacteriia</taxon>
        <taxon>Flavobacteriales</taxon>
        <taxon>Flavobacteriaceae</taxon>
        <taxon>Mesonia</taxon>
    </lineage>
</organism>
<gene>
    <name evidence="8" type="ORF">ACFSQ0_08335</name>
</gene>
<accession>A0ABW5SF14</accession>
<dbReference type="PANTHER" id="PTHR42953">
    <property type="entry name" value="HIGH-AFFINITY ZINC UPTAKE SYSTEM PROTEIN ZNUA-RELATED"/>
    <property type="match status" value="1"/>
</dbReference>
<dbReference type="RefSeq" id="WP_379046829.1">
    <property type="nucleotide sequence ID" value="NZ_JBHULZ010000041.1"/>
</dbReference>
<dbReference type="PRINTS" id="PR00690">
    <property type="entry name" value="ADHESNFAMILY"/>
</dbReference>
<proteinExistence type="inferred from homology"/>
<comment type="similarity">
    <text evidence="2 6">Belongs to the bacterial solute-binding protein 9 family.</text>
</comment>
<evidence type="ECO:0000256" key="4">
    <source>
        <dbReference type="ARBA" id="ARBA00022723"/>
    </source>
</evidence>